<evidence type="ECO:0008006" key="2">
    <source>
        <dbReference type="Google" id="ProtNLM"/>
    </source>
</evidence>
<dbReference type="EMBL" id="AP031573">
    <property type="protein sequence ID" value="BFM45038.1"/>
    <property type="molecule type" value="Genomic_DNA"/>
</dbReference>
<protein>
    <recommendedName>
        <fullName evidence="2">PRTRC system protein C</fullName>
    </recommendedName>
</protein>
<dbReference type="Pfam" id="PF14454">
    <property type="entry name" value="Prok_Ub"/>
    <property type="match status" value="1"/>
</dbReference>
<dbReference type="InterPro" id="IPR032866">
    <property type="entry name" value="Prok_Ub"/>
</dbReference>
<organism evidence="1">
    <name type="scientific">Flavobacterium sp. CFS9</name>
    <dbReference type="NCBI Taxonomy" id="3143118"/>
    <lineage>
        <taxon>Bacteria</taxon>
        <taxon>Pseudomonadati</taxon>
        <taxon>Bacteroidota</taxon>
        <taxon>Flavobacteriia</taxon>
        <taxon>Flavobacteriales</taxon>
        <taxon>Flavobacteriaceae</taxon>
        <taxon>Flavobacterium</taxon>
    </lineage>
</organism>
<proteinExistence type="predicted"/>
<dbReference type="AlphaFoldDB" id="A0AAT9H686"/>
<name>A0AAT9H686_9FLAO</name>
<dbReference type="InterPro" id="IPR022289">
    <property type="entry name" value="PRTRC_protein-C"/>
</dbReference>
<accession>A0AAT9H686</accession>
<dbReference type="NCBIfam" id="TIGR03738">
    <property type="entry name" value="PRTRC_C"/>
    <property type="match status" value="1"/>
</dbReference>
<reference evidence="1" key="1">
    <citation type="submission" date="2024-05" db="EMBL/GenBank/DDBJ databases">
        <title>Whole-Genome Sequence of CFS9, a Potential Fish Probiotic Isolated from the Body Surface of Silurus asotus.</title>
        <authorList>
            <person name="Kojima M."/>
            <person name="Tobioka K."/>
            <person name="Yokota K."/>
            <person name="Nakatani H."/>
            <person name="Hori K."/>
            <person name="Tamaru Y."/>
            <person name="Okazaki F."/>
        </authorList>
    </citation>
    <scope>NUCLEOTIDE SEQUENCE</scope>
    <source>
        <strain evidence="1">CFS9</strain>
    </source>
</reference>
<sequence>MLLATHLQRVFIIIEKGQQIRLSDPEPRWSVEAVLNFYAPTYPILTTSKISAPVIKDDMVEYRFETVMGTKG</sequence>
<evidence type="ECO:0000313" key="1">
    <source>
        <dbReference type="EMBL" id="BFM45038.1"/>
    </source>
</evidence>
<gene>
    <name evidence="1" type="ORF">CFS9_36790</name>
</gene>
<dbReference type="RefSeq" id="WP_129022501.1">
    <property type="nucleotide sequence ID" value="NZ_AP031573.1"/>
</dbReference>